<dbReference type="PANTHER" id="PTHR31566:SF0">
    <property type="entry name" value="CYTOCHROME C BIOGENESIS PROTEIN CCS1, CHLOROPLASTIC"/>
    <property type="match status" value="1"/>
</dbReference>
<keyword evidence="5 6" id="KW-0472">Membrane</keyword>
<protein>
    <submittedName>
        <fullName evidence="8">Cytochrome c biogenesis protein</fullName>
    </submittedName>
</protein>
<feature type="transmembrane region" description="Helical" evidence="6">
    <location>
        <begin position="21"/>
        <end position="44"/>
    </location>
</feature>
<evidence type="ECO:0000256" key="4">
    <source>
        <dbReference type="ARBA" id="ARBA00022989"/>
    </source>
</evidence>
<evidence type="ECO:0000256" key="6">
    <source>
        <dbReference type="SAM" id="Phobius"/>
    </source>
</evidence>
<feature type="transmembrane region" description="Helical" evidence="6">
    <location>
        <begin position="176"/>
        <end position="194"/>
    </location>
</feature>
<dbReference type="OrthoDB" id="9770923at2"/>
<feature type="transmembrane region" description="Helical" evidence="6">
    <location>
        <begin position="80"/>
        <end position="99"/>
    </location>
</feature>
<evidence type="ECO:0000313" key="8">
    <source>
        <dbReference type="EMBL" id="PWV64804.1"/>
    </source>
</evidence>
<evidence type="ECO:0000256" key="3">
    <source>
        <dbReference type="ARBA" id="ARBA00022748"/>
    </source>
</evidence>
<name>A0A317MZ24_9GAMM</name>
<evidence type="ECO:0000259" key="7">
    <source>
        <dbReference type="Pfam" id="PF05140"/>
    </source>
</evidence>
<dbReference type="EMBL" id="QGTJ01000002">
    <property type="protein sequence ID" value="PWV64804.1"/>
    <property type="molecule type" value="Genomic_DNA"/>
</dbReference>
<dbReference type="Proteomes" id="UP000246569">
    <property type="component" value="Unassembled WGS sequence"/>
</dbReference>
<dbReference type="Pfam" id="PF05140">
    <property type="entry name" value="ResB"/>
    <property type="match status" value="1"/>
</dbReference>
<sequence>MSVSVRSDAPARPPRRLSSQLFEFLGSMNFAIMLLVVVAIASVIGTVLKQNQPYQDYIIKFGPFWFDVFRKLGLYDVYDAPWFLCILGFLVLSTSVCLWRHVPGMLAEINHFRTTVQAKSLRAFHSHAEWALPEQTAAQVQQSVSELLGARGYRVRLKEHSDHRVLAGLKGGLNRCGYLFAHLAIVIICIGGLLDGNLPLKWREWRGEIRLETRDVPARDVPDSSRLQPSDNFSFRGNVRLPEGTTTNFLFLRLRDGFFIQELPFAIELKKFNVEFYPTGQPKSFESDVLIHDEDHLQQPLPATIRVNHPLVYRGYAIYQSDFGDGGSLLTMRAQPLLGQQGEAPQLQGRVGEKIPLKTPQGPLTLELDDFRLYNILPVPASEQNDPQAHGEAGRKVRNFGPNFTYRLRDATGQAEEYQNFMVPMRLDGRSFFLSGVRGSPAEEFSYLHIPADAKLSPDRFLRFVALLHDQPRLHALFTAAGESAPGLNAEELATVRERLVDLFLRQGIDAIVAQTRARVPADKAEEASRFFLELLRRSLGEVYIQVLREEGLKPEDGVADADETFFNDALNALSALGSYRAPFWLQLTNFEQLQASGLQITKAGGQNIVYLGFALLTLGVFVMFYTSHRRVWAWIAADGAGTQLILAGSGNRHQDAFAKEFDEIVRTAARRFGPPLAESAAPER</sequence>
<dbReference type="GO" id="GO:0016020">
    <property type="term" value="C:membrane"/>
    <property type="evidence" value="ECO:0007669"/>
    <property type="project" value="UniProtKB-SubCell"/>
</dbReference>
<evidence type="ECO:0000313" key="9">
    <source>
        <dbReference type="Proteomes" id="UP000246569"/>
    </source>
</evidence>
<reference evidence="8 9" key="1">
    <citation type="submission" date="2018-05" db="EMBL/GenBank/DDBJ databases">
        <title>Genomic Encyclopedia of Type Strains, Phase IV (KMG-IV): sequencing the most valuable type-strain genomes for metagenomic binning, comparative biology and taxonomic classification.</title>
        <authorList>
            <person name="Goeker M."/>
        </authorList>
    </citation>
    <scope>NUCLEOTIDE SEQUENCE [LARGE SCALE GENOMIC DNA]</scope>
    <source>
        <strain evidence="8 9">DSM 23606</strain>
    </source>
</reference>
<accession>A0A317MZ24</accession>
<evidence type="ECO:0000256" key="1">
    <source>
        <dbReference type="ARBA" id="ARBA00004141"/>
    </source>
</evidence>
<dbReference type="InterPro" id="IPR023494">
    <property type="entry name" value="Cyt_c_bgen_Ccs1/CcsB/ResB"/>
</dbReference>
<dbReference type="GO" id="GO:0017004">
    <property type="term" value="P:cytochrome complex assembly"/>
    <property type="evidence" value="ECO:0007669"/>
    <property type="project" value="UniProtKB-KW"/>
</dbReference>
<evidence type="ECO:0000256" key="5">
    <source>
        <dbReference type="ARBA" id="ARBA00023136"/>
    </source>
</evidence>
<proteinExistence type="predicted"/>
<dbReference type="PANTHER" id="PTHR31566">
    <property type="entry name" value="CYTOCHROME C BIOGENESIS PROTEIN CCS1, CHLOROPLASTIC"/>
    <property type="match status" value="1"/>
</dbReference>
<gene>
    <name evidence="8" type="ORF">C7443_102457</name>
</gene>
<keyword evidence="4 6" id="KW-1133">Transmembrane helix</keyword>
<keyword evidence="2 6" id="KW-0812">Transmembrane</keyword>
<comment type="subcellular location">
    <subcellularLocation>
        <location evidence="1">Membrane</location>
        <topology evidence="1">Multi-pass membrane protein</topology>
    </subcellularLocation>
</comment>
<organism evidence="8 9">
    <name type="scientific">Plasticicumulans acidivorans</name>
    <dbReference type="NCBI Taxonomy" id="886464"/>
    <lineage>
        <taxon>Bacteria</taxon>
        <taxon>Pseudomonadati</taxon>
        <taxon>Pseudomonadota</taxon>
        <taxon>Gammaproteobacteria</taxon>
        <taxon>Candidatus Competibacteraceae</taxon>
        <taxon>Plasticicumulans</taxon>
    </lineage>
</organism>
<dbReference type="AlphaFoldDB" id="A0A317MZ24"/>
<feature type="transmembrane region" description="Helical" evidence="6">
    <location>
        <begin position="609"/>
        <end position="627"/>
    </location>
</feature>
<feature type="domain" description="ResB-like" evidence="7">
    <location>
        <begin position="28"/>
        <end position="663"/>
    </location>
</feature>
<keyword evidence="9" id="KW-1185">Reference proteome</keyword>
<dbReference type="InterPro" id="IPR007816">
    <property type="entry name" value="ResB-like_domain"/>
</dbReference>
<keyword evidence="3" id="KW-0201">Cytochrome c-type biogenesis</keyword>
<evidence type="ECO:0000256" key="2">
    <source>
        <dbReference type="ARBA" id="ARBA00022692"/>
    </source>
</evidence>
<comment type="caution">
    <text evidence="8">The sequence shown here is derived from an EMBL/GenBank/DDBJ whole genome shotgun (WGS) entry which is preliminary data.</text>
</comment>